<keyword evidence="1" id="KW-1133">Transmembrane helix</keyword>
<dbReference type="Pfam" id="PF02643">
    <property type="entry name" value="DUF192"/>
    <property type="match status" value="1"/>
</dbReference>
<organism evidence="2 3">
    <name type="scientific">Candidatus Kaiserbacteria bacterium CG_4_9_14_0_2_um_filter_41_32</name>
    <dbReference type="NCBI Taxonomy" id="1974601"/>
    <lineage>
        <taxon>Bacteria</taxon>
        <taxon>Candidatus Kaiseribacteriota</taxon>
    </lineage>
</organism>
<sequence length="193" mass="21158">MSYTTTKLIFLYGSLLIVAVLFTVQINWHTQPLLPSTVVVTDLAPASTSTSETKSTFISAQAPALVSESASSLKTDNLIPLQIGSVIMQASVASTSSSLELGLSDTLYLPNGIAKLFIFGTIEKWEFWMKDMNYPIDIIWLDEQKKVVYIKHGVEPNTYPNSFVPSVPAKYVIETAAGFALENQIDVDTQAVF</sequence>
<evidence type="ECO:0000256" key="1">
    <source>
        <dbReference type="SAM" id="Phobius"/>
    </source>
</evidence>
<comment type="caution">
    <text evidence="2">The sequence shown here is derived from an EMBL/GenBank/DDBJ whole genome shotgun (WGS) entry which is preliminary data.</text>
</comment>
<keyword evidence="1" id="KW-0472">Membrane</keyword>
<evidence type="ECO:0000313" key="3">
    <source>
        <dbReference type="Proteomes" id="UP000230391"/>
    </source>
</evidence>
<dbReference type="InterPro" id="IPR003795">
    <property type="entry name" value="DUF192"/>
</dbReference>
<dbReference type="Proteomes" id="UP000230391">
    <property type="component" value="Unassembled WGS sequence"/>
</dbReference>
<keyword evidence="1" id="KW-0812">Transmembrane</keyword>
<accession>A0A2M8FF54</accession>
<dbReference type="InterPro" id="IPR038695">
    <property type="entry name" value="Saro_0823-like_sf"/>
</dbReference>
<dbReference type="PANTHER" id="PTHR37953">
    <property type="entry name" value="UPF0127 PROTEIN MJ1496"/>
    <property type="match status" value="1"/>
</dbReference>
<dbReference type="Gene3D" id="2.60.120.1140">
    <property type="entry name" value="Protein of unknown function DUF192"/>
    <property type="match status" value="1"/>
</dbReference>
<dbReference type="PANTHER" id="PTHR37953:SF1">
    <property type="entry name" value="UPF0127 PROTEIN MJ1496"/>
    <property type="match status" value="1"/>
</dbReference>
<dbReference type="EMBL" id="PFRD01000053">
    <property type="protein sequence ID" value="PJC56278.1"/>
    <property type="molecule type" value="Genomic_DNA"/>
</dbReference>
<name>A0A2M8FF54_9BACT</name>
<proteinExistence type="predicted"/>
<evidence type="ECO:0000313" key="2">
    <source>
        <dbReference type="EMBL" id="PJC56278.1"/>
    </source>
</evidence>
<protein>
    <recommendedName>
        <fullName evidence="4">DUF192 domain-containing protein</fullName>
    </recommendedName>
</protein>
<gene>
    <name evidence="2" type="ORF">CO026_01260</name>
</gene>
<evidence type="ECO:0008006" key="4">
    <source>
        <dbReference type="Google" id="ProtNLM"/>
    </source>
</evidence>
<feature type="transmembrane region" description="Helical" evidence="1">
    <location>
        <begin position="9"/>
        <end position="28"/>
    </location>
</feature>
<dbReference type="AlphaFoldDB" id="A0A2M8FF54"/>
<reference evidence="3" key="1">
    <citation type="submission" date="2017-09" db="EMBL/GenBank/DDBJ databases">
        <title>Depth-based differentiation of microbial function through sediment-hosted aquifers and enrichment of novel symbionts in the deep terrestrial subsurface.</title>
        <authorList>
            <person name="Probst A.J."/>
            <person name="Ladd B."/>
            <person name="Jarett J.K."/>
            <person name="Geller-Mcgrath D.E."/>
            <person name="Sieber C.M.K."/>
            <person name="Emerson J.B."/>
            <person name="Anantharaman K."/>
            <person name="Thomas B.C."/>
            <person name="Malmstrom R."/>
            <person name="Stieglmeier M."/>
            <person name="Klingl A."/>
            <person name="Woyke T."/>
            <person name="Ryan C.M."/>
            <person name="Banfield J.F."/>
        </authorList>
    </citation>
    <scope>NUCLEOTIDE SEQUENCE [LARGE SCALE GENOMIC DNA]</scope>
</reference>